<organism evidence="5 6">
    <name type="scientific">Rhipicephalus sanguineus</name>
    <name type="common">Brown dog tick</name>
    <name type="synonym">Ixodes sanguineus</name>
    <dbReference type="NCBI Taxonomy" id="34632"/>
    <lineage>
        <taxon>Eukaryota</taxon>
        <taxon>Metazoa</taxon>
        <taxon>Ecdysozoa</taxon>
        <taxon>Arthropoda</taxon>
        <taxon>Chelicerata</taxon>
        <taxon>Arachnida</taxon>
        <taxon>Acari</taxon>
        <taxon>Parasitiformes</taxon>
        <taxon>Ixodida</taxon>
        <taxon>Ixodoidea</taxon>
        <taxon>Ixodidae</taxon>
        <taxon>Rhipicephalinae</taxon>
        <taxon>Rhipicephalus</taxon>
        <taxon>Rhipicephalus</taxon>
    </lineage>
</organism>
<feature type="coiled-coil region" evidence="2">
    <location>
        <begin position="490"/>
        <end position="517"/>
    </location>
</feature>
<dbReference type="GO" id="GO:0008270">
    <property type="term" value="F:zinc ion binding"/>
    <property type="evidence" value="ECO:0007669"/>
    <property type="project" value="UniProtKB-KW"/>
</dbReference>
<protein>
    <recommendedName>
        <fullName evidence="4">CCHC-type domain-containing protein</fullName>
    </recommendedName>
</protein>
<keyword evidence="6" id="KW-1185">Reference proteome</keyword>
<dbReference type="InterPro" id="IPR036875">
    <property type="entry name" value="Znf_CCHC_sf"/>
</dbReference>
<feature type="region of interest" description="Disordered" evidence="3">
    <location>
        <begin position="333"/>
        <end position="489"/>
    </location>
</feature>
<feature type="compositionally biased region" description="Low complexity" evidence="3">
    <location>
        <begin position="468"/>
        <end position="479"/>
    </location>
</feature>
<sequence>MSTAMRVEVDGVEISPDQITRAQGWKTAGEKVKQGGVGSLGLTPISQASQDGAKAATDVNGRGNDLGGATGNDLRQQRTKKRINKGKLLKGARMPHLPRGDIKIVMRPRDRLRISDVTSVEISRAIMAAAQVDVIAAREDVICLNHQQNIVVVSTSKREHADRYAMVERIDIRGTSHEVSAYESAPHGTVKGVIRGIPLEDTAQEIQDLVVHRHNPTALQANRMGRTRSVVIAFEGHKVPNYVRYGNLLIECTLHRKQIDACYACGRVGHRMDVCPNPQDKICRGCGIANPGEDHKCEPKCGLCGGEHLTADRACKARFKTPYVVRRRRWERRRAEEDNEDRNQGKRGSKERPQRSASSQRGRSQTPARSSNGGGHQSRSRSKSRSGDGGGGGNRRGKRTSRGSSGRSRSRTKSLSQSRAGSRPRTGSRPRAGSKFRAESIGRRGTTAEKKVGWTDRSSVARVSETELPSLTPSQLPSPRASPEPDSNEVAELKKIIERQNAQIQEQNAQIRALMSKIDALASGSSANGGPQGGNNTEENAGGKRKTPRREPPSPPLGRAAGAARPTQQAPNNQEAMDAEESTVNRETATAMAQIPKEGELPAILAAITQINKTLSAIDARFESLEGEVRTLSVKHERLATKVVTTTVRNRFASLKKKRAEKIKESIAHRRGRIETSEEDETAIK</sequence>
<dbReference type="EMBL" id="JABSTV010001249">
    <property type="protein sequence ID" value="KAH7963049.1"/>
    <property type="molecule type" value="Genomic_DNA"/>
</dbReference>
<keyword evidence="2" id="KW-0175">Coiled coil</keyword>
<evidence type="ECO:0000256" key="3">
    <source>
        <dbReference type="SAM" id="MobiDB-lite"/>
    </source>
</evidence>
<feature type="compositionally biased region" description="Basic and acidic residues" evidence="3">
    <location>
        <begin position="436"/>
        <end position="454"/>
    </location>
</feature>
<dbReference type="Gene3D" id="1.10.287.2610">
    <property type="match status" value="1"/>
</dbReference>
<feature type="domain" description="CCHC-type" evidence="4">
    <location>
        <begin position="262"/>
        <end position="277"/>
    </location>
</feature>
<feature type="compositionally biased region" description="Polar residues" evidence="3">
    <location>
        <begin position="523"/>
        <end position="539"/>
    </location>
</feature>
<feature type="region of interest" description="Disordered" evidence="3">
    <location>
        <begin position="48"/>
        <end position="75"/>
    </location>
</feature>
<dbReference type="GO" id="GO:0003676">
    <property type="term" value="F:nucleic acid binding"/>
    <property type="evidence" value="ECO:0007669"/>
    <property type="project" value="InterPro"/>
</dbReference>
<feature type="region of interest" description="Disordered" evidence="3">
    <location>
        <begin position="522"/>
        <end position="588"/>
    </location>
</feature>
<feature type="compositionally biased region" description="Low complexity" evidence="3">
    <location>
        <begin position="355"/>
        <end position="365"/>
    </location>
</feature>
<dbReference type="SUPFAM" id="SSF57756">
    <property type="entry name" value="Retrovirus zinc finger-like domains"/>
    <property type="match status" value="1"/>
</dbReference>
<keyword evidence="1" id="KW-0479">Metal-binding</keyword>
<comment type="caution">
    <text evidence="5">The sequence shown here is derived from an EMBL/GenBank/DDBJ whole genome shotgun (WGS) entry which is preliminary data.</text>
</comment>
<dbReference type="Proteomes" id="UP000821837">
    <property type="component" value="Chromosome 3"/>
</dbReference>
<evidence type="ECO:0000259" key="4">
    <source>
        <dbReference type="PROSITE" id="PS50158"/>
    </source>
</evidence>
<evidence type="ECO:0000313" key="5">
    <source>
        <dbReference type="EMBL" id="KAH7963049.1"/>
    </source>
</evidence>
<keyword evidence="1" id="KW-0862">Zinc</keyword>
<dbReference type="SMART" id="SM00343">
    <property type="entry name" value="ZnF_C2HC"/>
    <property type="match status" value="1"/>
</dbReference>
<proteinExistence type="predicted"/>
<accession>A0A9D4Q215</accession>
<evidence type="ECO:0000313" key="6">
    <source>
        <dbReference type="Proteomes" id="UP000821837"/>
    </source>
</evidence>
<name>A0A9D4Q215_RHISA</name>
<evidence type="ECO:0000256" key="1">
    <source>
        <dbReference type="PROSITE-ProRule" id="PRU00047"/>
    </source>
</evidence>
<evidence type="ECO:0000256" key="2">
    <source>
        <dbReference type="SAM" id="Coils"/>
    </source>
</evidence>
<feature type="compositionally biased region" description="Basic and acidic residues" evidence="3">
    <location>
        <begin position="333"/>
        <end position="354"/>
    </location>
</feature>
<feature type="compositionally biased region" description="Low complexity" evidence="3">
    <location>
        <begin position="557"/>
        <end position="566"/>
    </location>
</feature>
<dbReference type="PROSITE" id="PS50158">
    <property type="entry name" value="ZF_CCHC"/>
    <property type="match status" value="1"/>
</dbReference>
<reference evidence="5" key="2">
    <citation type="submission" date="2021-09" db="EMBL/GenBank/DDBJ databases">
        <authorList>
            <person name="Jia N."/>
            <person name="Wang J."/>
            <person name="Shi W."/>
            <person name="Du L."/>
            <person name="Sun Y."/>
            <person name="Zhan W."/>
            <person name="Jiang J."/>
            <person name="Wang Q."/>
            <person name="Zhang B."/>
            <person name="Ji P."/>
            <person name="Sakyi L.B."/>
            <person name="Cui X."/>
            <person name="Yuan T."/>
            <person name="Jiang B."/>
            <person name="Yang W."/>
            <person name="Lam T.T.-Y."/>
            <person name="Chang Q."/>
            <person name="Ding S."/>
            <person name="Wang X."/>
            <person name="Zhu J."/>
            <person name="Ruan X."/>
            <person name="Zhao L."/>
            <person name="Wei J."/>
            <person name="Que T."/>
            <person name="Du C."/>
            <person name="Cheng J."/>
            <person name="Dai P."/>
            <person name="Han X."/>
            <person name="Huang E."/>
            <person name="Gao Y."/>
            <person name="Liu J."/>
            <person name="Shao H."/>
            <person name="Ye R."/>
            <person name="Li L."/>
            <person name="Wei W."/>
            <person name="Wang X."/>
            <person name="Wang C."/>
            <person name="Huo Q."/>
            <person name="Li W."/>
            <person name="Guo W."/>
            <person name="Chen H."/>
            <person name="Chen S."/>
            <person name="Zhou L."/>
            <person name="Zhou L."/>
            <person name="Ni X."/>
            <person name="Tian J."/>
            <person name="Zhou Y."/>
            <person name="Sheng Y."/>
            <person name="Liu T."/>
            <person name="Pan Y."/>
            <person name="Xia L."/>
            <person name="Li J."/>
            <person name="Zhao F."/>
            <person name="Cao W."/>
        </authorList>
    </citation>
    <scope>NUCLEOTIDE SEQUENCE</scope>
    <source>
        <strain evidence="5">Rsan-2018</strain>
        <tissue evidence="5">Larvae</tissue>
    </source>
</reference>
<dbReference type="InterPro" id="IPR001878">
    <property type="entry name" value="Znf_CCHC"/>
</dbReference>
<reference evidence="5" key="1">
    <citation type="journal article" date="2020" name="Cell">
        <title>Large-Scale Comparative Analyses of Tick Genomes Elucidate Their Genetic Diversity and Vector Capacities.</title>
        <authorList>
            <consortium name="Tick Genome and Microbiome Consortium (TIGMIC)"/>
            <person name="Jia N."/>
            <person name="Wang J."/>
            <person name="Shi W."/>
            <person name="Du L."/>
            <person name="Sun Y."/>
            <person name="Zhan W."/>
            <person name="Jiang J.F."/>
            <person name="Wang Q."/>
            <person name="Zhang B."/>
            <person name="Ji P."/>
            <person name="Bell-Sakyi L."/>
            <person name="Cui X.M."/>
            <person name="Yuan T.T."/>
            <person name="Jiang B.G."/>
            <person name="Yang W.F."/>
            <person name="Lam T.T."/>
            <person name="Chang Q.C."/>
            <person name="Ding S.J."/>
            <person name="Wang X.J."/>
            <person name="Zhu J.G."/>
            <person name="Ruan X.D."/>
            <person name="Zhao L."/>
            <person name="Wei J.T."/>
            <person name="Ye R.Z."/>
            <person name="Que T.C."/>
            <person name="Du C.H."/>
            <person name="Zhou Y.H."/>
            <person name="Cheng J.X."/>
            <person name="Dai P.F."/>
            <person name="Guo W.B."/>
            <person name="Han X.H."/>
            <person name="Huang E.J."/>
            <person name="Li L.F."/>
            <person name="Wei W."/>
            <person name="Gao Y.C."/>
            <person name="Liu J.Z."/>
            <person name="Shao H.Z."/>
            <person name="Wang X."/>
            <person name="Wang C.C."/>
            <person name="Yang T.C."/>
            <person name="Huo Q.B."/>
            <person name="Li W."/>
            <person name="Chen H.Y."/>
            <person name="Chen S.E."/>
            <person name="Zhou L.G."/>
            <person name="Ni X.B."/>
            <person name="Tian J.H."/>
            <person name="Sheng Y."/>
            <person name="Liu T."/>
            <person name="Pan Y.S."/>
            <person name="Xia L.Y."/>
            <person name="Li J."/>
            <person name="Zhao F."/>
            <person name="Cao W.C."/>
        </authorList>
    </citation>
    <scope>NUCLEOTIDE SEQUENCE</scope>
    <source>
        <strain evidence="5">Rsan-2018</strain>
    </source>
</reference>
<gene>
    <name evidence="5" type="ORF">HPB52_019365</name>
</gene>
<keyword evidence="1" id="KW-0863">Zinc-finger</keyword>
<dbReference type="AlphaFoldDB" id="A0A9D4Q215"/>